<dbReference type="InterPro" id="IPR005880">
    <property type="entry name" value="Ribosomal_uL2_bac/org-type"/>
</dbReference>
<dbReference type="SMART" id="SM01382">
    <property type="entry name" value="Ribosomal_L2_C"/>
    <property type="match status" value="1"/>
</dbReference>
<dbReference type="AlphaFoldDB" id="A0AAV5AKX9"/>
<feature type="domain" description="Large ribosomal subunit protein uL2 C-terminal" evidence="9">
    <location>
        <begin position="212"/>
        <end position="342"/>
    </location>
</feature>
<dbReference type="SUPFAM" id="SSF50104">
    <property type="entry name" value="Translation proteins SH3-like domain"/>
    <property type="match status" value="1"/>
</dbReference>
<evidence type="ECO:0000259" key="10">
    <source>
        <dbReference type="SMART" id="SM01383"/>
    </source>
</evidence>
<evidence type="ECO:0000256" key="5">
    <source>
        <dbReference type="ARBA" id="ARBA00023274"/>
    </source>
</evidence>
<reference evidence="11" key="1">
    <citation type="submission" date="2021-10" db="EMBL/GenBank/DDBJ databases">
        <title>De novo Genome Assembly of Clathrus columnatus (Basidiomycota, Fungi) Using Illumina and Nanopore Sequence Data.</title>
        <authorList>
            <person name="Ogiso-Tanaka E."/>
            <person name="Itagaki H."/>
            <person name="Hosoya T."/>
            <person name="Hosaka K."/>
        </authorList>
    </citation>
    <scope>NUCLEOTIDE SEQUENCE</scope>
    <source>
        <strain evidence="11">MO-923</strain>
    </source>
</reference>
<dbReference type="InterPro" id="IPR012340">
    <property type="entry name" value="NA-bd_OB-fold"/>
</dbReference>
<comment type="similarity">
    <text evidence="2">Belongs to the universal ribosomal protein uL2 family.</text>
</comment>
<keyword evidence="4" id="KW-0496">Mitochondrion</keyword>
<dbReference type="PANTHER" id="PTHR13691:SF5">
    <property type="entry name" value="LARGE RIBOSOMAL SUBUNIT PROTEIN UL2M"/>
    <property type="match status" value="1"/>
</dbReference>
<evidence type="ECO:0000256" key="7">
    <source>
        <dbReference type="ARBA" id="ARBA00069872"/>
    </source>
</evidence>
<proteinExistence type="inferred from homology"/>
<accession>A0AAV5AKX9</accession>
<keyword evidence="3" id="KW-0689">Ribosomal protein</keyword>
<dbReference type="GO" id="GO:0016740">
    <property type="term" value="F:transferase activity"/>
    <property type="evidence" value="ECO:0007669"/>
    <property type="project" value="InterPro"/>
</dbReference>
<evidence type="ECO:0000256" key="4">
    <source>
        <dbReference type="ARBA" id="ARBA00023128"/>
    </source>
</evidence>
<dbReference type="GO" id="GO:0003723">
    <property type="term" value="F:RNA binding"/>
    <property type="evidence" value="ECO:0007669"/>
    <property type="project" value="InterPro"/>
</dbReference>
<dbReference type="InterPro" id="IPR022669">
    <property type="entry name" value="Ribosomal_uL2_C"/>
</dbReference>
<evidence type="ECO:0000256" key="1">
    <source>
        <dbReference type="ARBA" id="ARBA00004173"/>
    </source>
</evidence>
<evidence type="ECO:0000256" key="3">
    <source>
        <dbReference type="ARBA" id="ARBA00022980"/>
    </source>
</evidence>
<dbReference type="InterPro" id="IPR008991">
    <property type="entry name" value="Translation_prot_SH3-like_sf"/>
</dbReference>
<dbReference type="GO" id="GO:0003735">
    <property type="term" value="F:structural constituent of ribosome"/>
    <property type="evidence" value="ECO:0007669"/>
    <property type="project" value="InterPro"/>
</dbReference>
<dbReference type="Gene3D" id="4.10.950.10">
    <property type="entry name" value="Ribosomal protein L2, domain 3"/>
    <property type="match status" value="1"/>
</dbReference>
<evidence type="ECO:0000313" key="12">
    <source>
        <dbReference type="Proteomes" id="UP001050691"/>
    </source>
</evidence>
<feature type="domain" description="Large ribosomal subunit protein uL2 RNA-binding" evidence="10">
    <location>
        <begin position="87"/>
        <end position="166"/>
    </location>
</feature>
<evidence type="ECO:0000256" key="8">
    <source>
        <dbReference type="SAM" id="MobiDB-lite"/>
    </source>
</evidence>
<dbReference type="SUPFAM" id="SSF50249">
    <property type="entry name" value="Nucleic acid-binding proteins"/>
    <property type="match status" value="1"/>
</dbReference>
<feature type="compositionally biased region" description="Basic and acidic residues" evidence="8">
    <location>
        <begin position="363"/>
        <end position="379"/>
    </location>
</feature>
<dbReference type="InterPro" id="IPR022666">
    <property type="entry name" value="Ribosomal_uL2_RNA-bd_dom"/>
</dbReference>
<keyword evidence="12" id="KW-1185">Reference proteome</keyword>
<dbReference type="NCBIfam" id="TIGR01171">
    <property type="entry name" value="rplB_bact"/>
    <property type="match status" value="1"/>
</dbReference>
<comment type="caution">
    <text evidence="11">The sequence shown here is derived from an EMBL/GenBank/DDBJ whole genome shotgun (WGS) entry which is preliminary data.</text>
</comment>
<evidence type="ECO:0000256" key="2">
    <source>
        <dbReference type="ARBA" id="ARBA00005636"/>
    </source>
</evidence>
<dbReference type="GO" id="GO:0032543">
    <property type="term" value="P:mitochondrial translation"/>
    <property type="evidence" value="ECO:0007669"/>
    <property type="project" value="TreeGrafter"/>
</dbReference>
<dbReference type="FunFam" id="4.10.950.10:FF:000001">
    <property type="entry name" value="50S ribosomal protein L2"/>
    <property type="match status" value="1"/>
</dbReference>
<feature type="region of interest" description="Disordered" evidence="8">
    <location>
        <begin position="306"/>
        <end position="379"/>
    </location>
</feature>
<dbReference type="Proteomes" id="UP001050691">
    <property type="component" value="Unassembled WGS sequence"/>
</dbReference>
<dbReference type="InterPro" id="IPR014726">
    <property type="entry name" value="Ribosomal_uL2_dom3"/>
</dbReference>
<comment type="function">
    <text evidence="6">Component of the mitochondrial ribosome (mitoribosome), a dedicated translation machinery responsible for the synthesis of mitochondrial genome-encoded proteins, including at least some of the essential transmembrane subunits of the mitochondrial respiratory chain. The mitoribosomes are attached to the mitochondrial inner membrane and translation products are cotranslationally integrated into the membrane.</text>
</comment>
<name>A0AAV5AKX9_9AGAM</name>
<gene>
    <name evidence="11" type="ORF">Clacol_007351</name>
</gene>
<dbReference type="FunFam" id="2.40.50.140:FF:000128">
    <property type="entry name" value="50S ribosomal protein L2"/>
    <property type="match status" value="1"/>
</dbReference>
<evidence type="ECO:0000256" key="6">
    <source>
        <dbReference type="ARBA" id="ARBA00037226"/>
    </source>
</evidence>
<dbReference type="GO" id="GO:0005762">
    <property type="term" value="C:mitochondrial large ribosomal subunit"/>
    <property type="evidence" value="ECO:0007669"/>
    <property type="project" value="TreeGrafter"/>
</dbReference>
<evidence type="ECO:0000259" key="9">
    <source>
        <dbReference type="SMART" id="SM01382"/>
    </source>
</evidence>
<dbReference type="PANTHER" id="PTHR13691">
    <property type="entry name" value="RIBOSOMAL PROTEIN L2"/>
    <property type="match status" value="1"/>
</dbReference>
<dbReference type="InterPro" id="IPR014722">
    <property type="entry name" value="Rib_uL2_dom2"/>
</dbReference>
<sequence length="379" mass="41881">MLRLRQFGSHLACFPTSLLRTYATDIASNSTNTKFSSTPFVRITDGIYKTYKPITPSIRHLRRPLTPYLYSGKPVRQLTIAKRGTGGRNSNGRVTVRGRGGGHKRRIRIVDFMRNEPGIHDVVRIEYDPNRSAHLALLKNRNYSSKQLWSYIIAPEGLRAGHTVESFRQGIPDGLVPGFVDPGKKANKLDIETETDSSEAGLALGQMRALTVKVGNVLPLRLIPTGTQIHAISLHPNRKMALLRSAGAYGTVVAHEEQGVYTQVRLQSGEIRKIPQGSPATIGRVGNVLHNKTVLAKAGRSRWLGRRPKVRGMAMNAVDHPHGGGRGKSKGNKHPQSPWGWLTKGKRTRKPGPKGPKNSNKLVVKERPRGSEKREGRKS</sequence>
<dbReference type="Pfam" id="PF00181">
    <property type="entry name" value="Ribosomal_L2_N"/>
    <property type="match status" value="1"/>
</dbReference>
<dbReference type="EMBL" id="BPWL01000008">
    <property type="protein sequence ID" value="GJJ13101.1"/>
    <property type="molecule type" value="Genomic_DNA"/>
</dbReference>
<feature type="compositionally biased region" description="Basic residues" evidence="8">
    <location>
        <begin position="323"/>
        <end position="333"/>
    </location>
</feature>
<dbReference type="Pfam" id="PF03947">
    <property type="entry name" value="Ribosomal_L2_C"/>
    <property type="match status" value="1"/>
</dbReference>
<comment type="subcellular location">
    <subcellularLocation>
        <location evidence="1">Mitochondrion</location>
    </subcellularLocation>
</comment>
<dbReference type="Gene3D" id="2.40.50.140">
    <property type="entry name" value="Nucleic acid-binding proteins"/>
    <property type="match status" value="1"/>
</dbReference>
<keyword evidence="5" id="KW-0687">Ribonucleoprotein</keyword>
<organism evidence="11 12">
    <name type="scientific">Clathrus columnatus</name>
    <dbReference type="NCBI Taxonomy" id="1419009"/>
    <lineage>
        <taxon>Eukaryota</taxon>
        <taxon>Fungi</taxon>
        <taxon>Dikarya</taxon>
        <taxon>Basidiomycota</taxon>
        <taxon>Agaricomycotina</taxon>
        <taxon>Agaricomycetes</taxon>
        <taxon>Phallomycetidae</taxon>
        <taxon>Phallales</taxon>
        <taxon>Clathraceae</taxon>
        <taxon>Clathrus</taxon>
    </lineage>
</organism>
<evidence type="ECO:0000313" key="11">
    <source>
        <dbReference type="EMBL" id="GJJ13101.1"/>
    </source>
</evidence>
<protein>
    <recommendedName>
        <fullName evidence="7">Large ribosomal subunit protein uL2m</fullName>
    </recommendedName>
</protein>
<dbReference type="InterPro" id="IPR002171">
    <property type="entry name" value="Ribosomal_uL2"/>
</dbReference>
<dbReference type="SMART" id="SM01383">
    <property type="entry name" value="Ribosomal_L2"/>
    <property type="match status" value="1"/>
</dbReference>
<dbReference type="Gene3D" id="2.30.30.30">
    <property type="match status" value="1"/>
</dbReference>